<evidence type="ECO:0000313" key="2">
    <source>
        <dbReference type="Proteomes" id="UP001295684"/>
    </source>
</evidence>
<dbReference type="AlphaFoldDB" id="A0AAD1UFS7"/>
<comment type="caution">
    <text evidence="1">The sequence shown here is derived from an EMBL/GenBank/DDBJ whole genome shotgun (WGS) entry which is preliminary data.</text>
</comment>
<keyword evidence="2" id="KW-1185">Reference proteome</keyword>
<accession>A0AAD1UFS7</accession>
<evidence type="ECO:0000313" key="1">
    <source>
        <dbReference type="EMBL" id="CAI2364549.1"/>
    </source>
</evidence>
<protein>
    <submittedName>
        <fullName evidence="1">Uncharacterized protein</fullName>
    </submittedName>
</protein>
<dbReference type="Proteomes" id="UP001295684">
    <property type="component" value="Unassembled WGS sequence"/>
</dbReference>
<organism evidence="1 2">
    <name type="scientific">Euplotes crassus</name>
    <dbReference type="NCBI Taxonomy" id="5936"/>
    <lineage>
        <taxon>Eukaryota</taxon>
        <taxon>Sar</taxon>
        <taxon>Alveolata</taxon>
        <taxon>Ciliophora</taxon>
        <taxon>Intramacronucleata</taxon>
        <taxon>Spirotrichea</taxon>
        <taxon>Hypotrichia</taxon>
        <taxon>Euplotida</taxon>
        <taxon>Euplotidae</taxon>
        <taxon>Moneuplotes</taxon>
    </lineage>
</organism>
<name>A0AAD1UFS7_EUPCR</name>
<dbReference type="EMBL" id="CAMPGE010005704">
    <property type="protein sequence ID" value="CAI2364549.1"/>
    <property type="molecule type" value="Genomic_DNA"/>
</dbReference>
<proteinExistence type="predicted"/>
<gene>
    <name evidence="1" type="ORF">ECRASSUSDP1_LOCUS5894</name>
</gene>
<reference evidence="1" key="1">
    <citation type="submission" date="2023-07" db="EMBL/GenBank/DDBJ databases">
        <authorList>
            <consortium name="AG Swart"/>
            <person name="Singh M."/>
            <person name="Singh A."/>
            <person name="Seah K."/>
            <person name="Emmerich C."/>
        </authorList>
    </citation>
    <scope>NUCLEOTIDE SEQUENCE</scope>
    <source>
        <strain evidence="1">DP1</strain>
    </source>
</reference>
<sequence>MINFPIFDENLSEEFVDENVSASSINTSPNLEKNMTGSQFHFSKEMTRKLKAQPCLKANTRGSFPSMDDAVLGLQKCPIFKKYDRPRRIIKKKTEIKNLLQKATKVENLPKRVFESKGYTQKSKVLTQDFSNNFKRAVTMSDIDAPDCFEA</sequence>